<dbReference type="AlphaFoldDB" id="A0A432WAJ4"/>
<sequence length="193" mass="21534">MQRIALRVLRMVGWRIEPFPDIPKAMVVAGPHTSNWDGILGLVCGIALGLDARFMIKHNLFKGPLGWLLRKLGAIPVDRSQPGGTVGQMVEQFNNNDHMAIVATPEGTRKNAKKWKTGFHRIARQADVPIVLAVADYGKKQLTFPIILQPSDDLEADMKKLQEAFAEATPRRPERLSAPVKVLWEAKNLKNKT</sequence>
<accession>A0A432WAJ4</accession>
<dbReference type="EMBL" id="PIPL01000001">
    <property type="protein sequence ID" value="RUO27132.1"/>
    <property type="molecule type" value="Genomic_DNA"/>
</dbReference>
<name>A0A432WAJ4_9GAMM</name>
<dbReference type="PANTHER" id="PTHR10434">
    <property type="entry name" value="1-ACYL-SN-GLYCEROL-3-PHOSPHATE ACYLTRANSFERASE"/>
    <property type="match status" value="1"/>
</dbReference>
<dbReference type="InterPro" id="IPR002123">
    <property type="entry name" value="Plipid/glycerol_acylTrfase"/>
</dbReference>
<dbReference type="Pfam" id="PF01553">
    <property type="entry name" value="Acyltransferase"/>
    <property type="match status" value="1"/>
</dbReference>
<keyword evidence="3 5" id="KW-0012">Acyltransferase</keyword>
<evidence type="ECO:0000256" key="1">
    <source>
        <dbReference type="ARBA" id="ARBA00005189"/>
    </source>
</evidence>
<feature type="domain" description="Phospholipid/glycerol acyltransferase" evidence="4">
    <location>
        <begin position="26"/>
        <end position="138"/>
    </location>
</feature>
<dbReference type="SMART" id="SM00563">
    <property type="entry name" value="PlsC"/>
    <property type="match status" value="1"/>
</dbReference>
<keyword evidence="2 5" id="KW-0808">Transferase</keyword>
<organism evidence="5 6">
    <name type="scientific">Aliidiomarina minuta</name>
    <dbReference type="NCBI Taxonomy" id="880057"/>
    <lineage>
        <taxon>Bacteria</taxon>
        <taxon>Pseudomonadati</taxon>
        <taxon>Pseudomonadota</taxon>
        <taxon>Gammaproteobacteria</taxon>
        <taxon>Alteromonadales</taxon>
        <taxon>Idiomarinaceae</taxon>
        <taxon>Aliidiomarina</taxon>
    </lineage>
</organism>
<proteinExistence type="predicted"/>
<evidence type="ECO:0000313" key="6">
    <source>
        <dbReference type="Proteomes" id="UP000288293"/>
    </source>
</evidence>
<keyword evidence="6" id="KW-1185">Reference proteome</keyword>
<dbReference type="PANTHER" id="PTHR10434:SF9">
    <property type="entry name" value="PHOSPHOLIPID_GLYCEROL ACYLTRANSFERASE DOMAIN-CONTAINING PROTEIN"/>
    <property type="match status" value="1"/>
</dbReference>
<evidence type="ECO:0000256" key="2">
    <source>
        <dbReference type="ARBA" id="ARBA00022679"/>
    </source>
</evidence>
<dbReference type="SUPFAM" id="SSF69593">
    <property type="entry name" value="Glycerol-3-phosphate (1)-acyltransferase"/>
    <property type="match status" value="1"/>
</dbReference>
<comment type="pathway">
    <text evidence="1">Lipid metabolism.</text>
</comment>
<evidence type="ECO:0000313" key="5">
    <source>
        <dbReference type="EMBL" id="RUO27132.1"/>
    </source>
</evidence>
<dbReference type="GO" id="GO:0006654">
    <property type="term" value="P:phosphatidic acid biosynthetic process"/>
    <property type="evidence" value="ECO:0007669"/>
    <property type="project" value="TreeGrafter"/>
</dbReference>
<reference evidence="5 6" key="1">
    <citation type="journal article" date="2011" name="Front. Microbiol.">
        <title>Genomic signatures of strain selection and enhancement in Bacillus atrophaeus var. globigii, a historical biowarfare simulant.</title>
        <authorList>
            <person name="Gibbons H.S."/>
            <person name="Broomall S.M."/>
            <person name="McNew L.A."/>
            <person name="Daligault H."/>
            <person name="Chapman C."/>
            <person name="Bruce D."/>
            <person name="Karavis M."/>
            <person name="Krepps M."/>
            <person name="McGregor P.A."/>
            <person name="Hong C."/>
            <person name="Park K.H."/>
            <person name="Akmal A."/>
            <person name="Feldman A."/>
            <person name="Lin J.S."/>
            <person name="Chang W.E."/>
            <person name="Higgs B.W."/>
            <person name="Demirev P."/>
            <person name="Lindquist J."/>
            <person name="Liem A."/>
            <person name="Fochler E."/>
            <person name="Read T.D."/>
            <person name="Tapia R."/>
            <person name="Johnson S."/>
            <person name="Bishop-Lilly K.A."/>
            <person name="Detter C."/>
            <person name="Han C."/>
            <person name="Sozhamannan S."/>
            <person name="Rosenzweig C.N."/>
            <person name="Skowronski E.W."/>
        </authorList>
    </citation>
    <scope>NUCLEOTIDE SEQUENCE [LARGE SCALE GENOMIC DNA]</scope>
    <source>
        <strain evidence="5 6">MLST1</strain>
    </source>
</reference>
<dbReference type="GO" id="GO:0003841">
    <property type="term" value="F:1-acylglycerol-3-phosphate O-acyltransferase activity"/>
    <property type="evidence" value="ECO:0007669"/>
    <property type="project" value="TreeGrafter"/>
</dbReference>
<evidence type="ECO:0000259" key="4">
    <source>
        <dbReference type="SMART" id="SM00563"/>
    </source>
</evidence>
<protein>
    <submittedName>
        <fullName evidence="5">Acyl-phosphate glycerol 3-phosphate acyltransferase</fullName>
    </submittedName>
</protein>
<dbReference type="CDD" id="cd07988">
    <property type="entry name" value="LPLAT_ABO13168-like"/>
    <property type="match status" value="1"/>
</dbReference>
<dbReference type="Proteomes" id="UP000288293">
    <property type="component" value="Unassembled WGS sequence"/>
</dbReference>
<comment type="caution">
    <text evidence="5">The sequence shown here is derived from an EMBL/GenBank/DDBJ whole genome shotgun (WGS) entry which is preliminary data.</text>
</comment>
<dbReference type="OrthoDB" id="9796839at2"/>
<evidence type="ECO:0000256" key="3">
    <source>
        <dbReference type="ARBA" id="ARBA00023315"/>
    </source>
</evidence>
<gene>
    <name evidence="5" type="ORF">CWE09_07615</name>
</gene>